<sequence length="68" mass="7296">MQLRSCAASSISRSSILDPSFPSVRECALLPCAHNGVAGQQWCPEQAAALHWHVYCAGFPAIKGRNKA</sequence>
<evidence type="ECO:0000313" key="2">
    <source>
        <dbReference type="Proteomes" id="UP000054217"/>
    </source>
</evidence>
<reference evidence="1 2" key="1">
    <citation type="submission" date="2014-04" db="EMBL/GenBank/DDBJ databases">
        <authorList>
            <consortium name="DOE Joint Genome Institute"/>
            <person name="Kuo A."/>
            <person name="Kohler A."/>
            <person name="Costa M.D."/>
            <person name="Nagy L.G."/>
            <person name="Floudas D."/>
            <person name="Copeland A."/>
            <person name="Barry K.W."/>
            <person name="Cichocki N."/>
            <person name="Veneault-Fourrey C."/>
            <person name="LaButti K."/>
            <person name="Lindquist E.A."/>
            <person name="Lipzen A."/>
            <person name="Lundell T."/>
            <person name="Morin E."/>
            <person name="Murat C."/>
            <person name="Sun H."/>
            <person name="Tunlid A."/>
            <person name="Henrissat B."/>
            <person name="Grigoriev I.V."/>
            <person name="Hibbett D.S."/>
            <person name="Martin F."/>
            <person name="Nordberg H.P."/>
            <person name="Cantor M.N."/>
            <person name="Hua S.X."/>
        </authorList>
    </citation>
    <scope>NUCLEOTIDE SEQUENCE [LARGE SCALE GENOMIC DNA]</scope>
    <source>
        <strain evidence="1 2">Marx 270</strain>
    </source>
</reference>
<dbReference type="Proteomes" id="UP000054217">
    <property type="component" value="Unassembled WGS sequence"/>
</dbReference>
<dbReference type="EMBL" id="KN831981">
    <property type="protein sequence ID" value="KIO02563.1"/>
    <property type="molecule type" value="Genomic_DNA"/>
</dbReference>
<dbReference type="HOGENOM" id="CLU_2794978_0_0_1"/>
<gene>
    <name evidence="1" type="ORF">M404DRAFT_1002172</name>
</gene>
<reference evidence="2" key="2">
    <citation type="submission" date="2015-01" db="EMBL/GenBank/DDBJ databases">
        <title>Evolutionary Origins and Diversification of the Mycorrhizal Mutualists.</title>
        <authorList>
            <consortium name="DOE Joint Genome Institute"/>
            <consortium name="Mycorrhizal Genomics Consortium"/>
            <person name="Kohler A."/>
            <person name="Kuo A."/>
            <person name="Nagy L.G."/>
            <person name="Floudas D."/>
            <person name="Copeland A."/>
            <person name="Barry K.W."/>
            <person name="Cichocki N."/>
            <person name="Veneault-Fourrey C."/>
            <person name="LaButti K."/>
            <person name="Lindquist E.A."/>
            <person name="Lipzen A."/>
            <person name="Lundell T."/>
            <person name="Morin E."/>
            <person name="Murat C."/>
            <person name="Riley R."/>
            <person name="Ohm R."/>
            <person name="Sun H."/>
            <person name="Tunlid A."/>
            <person name="Henrissat B."/>
            <person name="Grigoriev I.V."/>
            <person name="Hibbett D.S."/>
            <person name="Martin F."/>
        </authorList>
    </citation>
    <scope>NUCLEOTIDE SEQUENCE [LARGE SCALE GENOMIC DNA]</scope>
    <source>
        <strain evidence="2">Marx 270</strain>
    </source>
</reference>
<accession>A0A0C3J0E1</accession>
<organism evidence="1 2">
    <name type="scientific">Pisolithus tinctorius Marx 270</name>
    <dbReference type="NCBI Taxonomy" id="870435"/>
    <lineage>
        <taxon>Eukaryota</taxon>
        <taxon>Fungi</taxon>
        <taxon>Dikarya</taxon>
        <taxon>Basidiomycota</taxon>
        <taxon>Agaricomycotina</taxon>
        <taxon>Agaricomycetes</taxon>
        <taxon>Agaricomycetidae</taxon>
        <taxon>Boletales</taxon>
        <taxon>Sclerodermatineae</taxon>
        <taxon>Pisolithaceae</taxon>
        <taxon>Pisolithus</taxon>
    </lineage>
</organism>
<dbReference type="InParanoid" id="A0A0C3J0E1"/>
<protein>
    <submittedName>
        <fullName evidence="1">Uncharacterized protein</fullName>
    </submittedName>
</protein>
<keyword evidence="2" id="KW-1185">Reference proteome</keyword>
<proteinExistence type="predicted"/>
<dbReference type="AlphaFoldDB" id="A0A0C3J0E1"/>
<name>A0A0C3J0E1_PISTI</name>
<evidence type="ECO:0000313" key="1">
    <source>
        <dbReference type="EMBL" id="KIO02563.1"/>
    </source>
</evidence>